<dbReference type="Gene3D" id="2.30.29.240">
    <property type="match status" value="1"/>
</dbReference>
<name>A0A2T7PG12_POMCA</name>
<gene>
    <name evidence="1" type="ORF">C0Q70_07800</name>
</gene>
<dbReference type="Proteomes" id="UP000245119">
    <property type="component" value="Linkage Group LG4"/>
</dbReference>
<protein>
    <recommendedName>
        <fullName evidence="3">PLC-beta PH domain-containing protein</fullName>
    </recommendedName>
</protein>
<proteinExistence type="predicted"/>
<evidence type="ECO:0008006" key="3">
    <source>
        <dbReference type="Google" id="ProtNLM"/>
    </source>
</evidence>
<dbReference type="AlphaFoldDB" id="A0A2T7PG12"/>
<organism evidence="1 2">
    <name type="scientific">Pomacea canaliculata</name>
    <name type="common">Golden apple snail</name>
    <dbReference type="NCBI Taxonomy" id="400727"/>
    <lineage>
        <taxon>Eukaryota</taxon>
        <taxon>Metazoa</taxon>
        <taxon>Spiralia</taxon>
        <taxon>Lophotrochozoa</taxon>
        <taxon>Mollusca</taxon>
        <taxon>Gastropoda</taxon>
        <taxon>Caenogastropoda</taxon>
        <taxon>Architaenioglossa</taxon>
        <taxon>Ampullarioidea</taxon>
        <taxon>Ampullariidae</taxon>
        <taxon>Pomacea</taxon>
    </lineage>
</organism>
<sequence>MAGAKPGVHVVQLKPISVPEDLLRGNKFIMWNDTGREKVTPAGLEGGPTAEHALSVHVVTCSYNSYTEVTVADLSETDVKVW</sequence>
<dbReference type="EMBL" id="PZQS01000004">
    <property type="protein sequence ID" value="PVD32366.1"/>
    <property type="molecule type" value="Genomic_DNA"/>
</dbReference>
<accession>A0A2T7PG12</accession>
<dbReference type="STRING" id="400727.A0A2T7PG12"/>
<comment type="caution">
    <text evidence="1">The sequence shown here is derived from an EMBL/GenBank/DDBJ whole genome shotgun (WGS) entry which is preliminary data.</text>
</comment>
<evidence type="ECO:0000313" key="1">
    <source>
        <dbReference type="EMBL" id="PVD32366.1"/>
    </source>
</evidence>
<evidence type="ECO:0000313" key="2">
    <source>
        <dbReference type="Proteomes" id="UP000245119"/>
    </source>
</evidence>
<keyword evidence="2" id="KW-1185">Reference proteome</keyword>
<reference evidence="1 2" key="1">
    <citation type="submission" date="2018-04" db="EMBL/GenBank/DDBJ databases">
        <title>The genome of golden apple snail Pomacea canaliculata provides insight into stress tolerance and invasive adaptation.</title>
        <authorList>
            <person name="Liu C."/>
            <person name="Liu B."/>
            <person name="Ren Y."/>
            <person name="Zhang Y."/>
            <person name="Wang H."/>
            <person name="Li S."/>
            <person name="Jiang F."/>
            <person name="Yin L."/>
            <person name="Zhang G."/>
            <person name="Qian W."/>
            <person name="Fan W."/>
        </authorList>
    </citation>
    <scope>NUCLEOTIDE SEQUENCE [LARGE SCALE GENOMIC DNA]</scope>
    <source>
        <strain evidence="1">SZHN2017</strain>
        <tissue evidence="1">Muscle</tissue>
    </source>
</reference>